<accession>A0A926IHR2</accession>
<comment type="similarity">
    <text evidence="2">Belongs to the bacterial solute-binding protein 2 family.</text>
</comment>
<dbReference type="RefSeq" id="WP_262395171.1">
    <property type="nucleotide sequence ID" value="NZ_JACRTD010000004.1"/>
</dbReference>
<dbReference type="Pfam" id="PF13407">
    <property type="entry name" value="Peripla_BP_4"/>
    <property type="match status" value="1"/>
</dbReference>
<dbReference type="Gene3D" id="3.40.50.2300">
    <property type="match status" value="2"/>
</dbReference>
<keyword evidence="6" id="KW-1185">Reference proteome</keyword>
<name>A0A926IHR2_9FIRM</name>
<keyword evidence="3" id="KW-0732">Signal</keyword>
<dbReference type="PANTHER" id="PTHR46847">
    <property type="entry name" value="D-ALLOSE-BINDING PERIPLASMIC PROTEIN-RELATED"/>
    <property type="match status" value="1"/>
</dbReference>
<evidence type="ECO:0000256" key="1">
    <source>
        <dbReference type="ARBA" id="ARBA00004196"/>
    </source>
</evidence>
<dbReference type="EMBL" id="JACRTD010000004">
    <property type="protein sequence ID" value="MBC8585390.1"/>
    <property type="molecule type" value="Genomic_DNA"/>
</dbReference>
<feature type="domain" description="Periplasmic binding protein" evidence="4">
    <location>
        <begin position="8"/>
        <end position="272"/>
    </location>
</feature>
<comment type="subcellular location">
    <subcellularLocation>
        <location evidence="1">Cell envelope</location>
    </subcellularLocation>
</comment>
<dbReference type="GO" id="GO:0030246">
    <property type="term" value="F:carbohydrate binding"/>
    <property type="evidence" value="ECO:0007669"/>
    <property type="project" value="UniProtKB-ARBA"/>
</dbReference>
<evidence type="ECO:0000313" key="6">
    <source>
        <dbReference type="Proteomes" id="UP000623678"/>
    </source>
</evidence>
<proteinExistence type="inferred from homology"/>
<organism evidence="5 6">
    <name type="scientific">Youxingia wuxianensis</name>
    <dbReference type="NCBI Taxonomy" id="2763678"/>
    <lineage>
        <taxon>Bacteria</taxon>
        <taxon>Bacillati</taxon>
        <taxon>Bacillota</taxon>
        <taxon>Clostridia</taxon>
        <taxon>Eubacteriales</taxon>
        <taxon>Oscillospiraceae</taxon>
        <taxon>Youxingia</taxon>
    </lineage>
</organism>
<dbReference type="InterPro" id="IPR025997">
    <property type="entry name" value="SBP_2_dom"/>
</dbReference>
<evidence type="ECO:0000313" key="5">
    <source>
        <dbReference type="EMBL" id="MBC8585390.1"/>
    </source>
</evidence>
<dbReference type="GO" id="GO:0030313">
    <property type="term" value="C:cell envelope"/>
    <property type="evidence" value="ECO:0007669"/>
    <property type="project" value="UniProtKB-SubCell"/>
</dbReference>
<dbReference type="AlphaFoldDB" id="A0A926IHR2"/>
<evidence type="ECO:0000259" key="4">
    <source>
        <dbReference type="Pfam" id="PF13407"/>
    </source>
</evidence>
<evidence type="ECO:0000256" key="3">
    <source>
        <dbReference type="ARBA" id="ARBA00022729"/>
    </source>
</evidence>
<dbReference type="PANTHER" id="PTHR46847:SF1">
    <property type="entry name" value="D-ALLOSE-BINDING PERIPLASMIC PROTEIN-RELATED"/>
    <property type="match status" value="1"/>
</dbReference>
<reference evidence="5" key="1">
    <citation type="submission" date="2020-08" db="EMBL/GenBank/DDBJ databases">
        <title>Genome public.</title>
        <authorList>
            <person name="Liu C."/>
            <person name="Sun Q."/>
        </authorList>
    </citation>
    <scope>NUCLEOTIDE SEQUENCE</scope>
    <source>
        <strain evidence="5">NSJ-64</strain>
    </source>
</reference>
<comment type="caution">
    <text evidence="5">The sequence shown here is derived from an EMBL/GenBank/DDBJ whole genome shotgun (WGS) entry which is preliminary data.</text>
</comment>
<sequence length="303" mass="32348">MSKKPYNIAVIVKALNSDFWQTMLNGAKKAAEEHPELLKVTTYGPPEETDVALQVEILQQVVKEAPDGIAIASTSNDLTIPAIDEAMSKGIPVVTMDNQISSDNYVSFLATDSVNAAAGAADAMLADWKAAGIDPQGKKFLVINSSKASKVDQDRDRGFMERMKALVPSMVMLDVQYVENDPVLTENVTKTLIQANPDLIGIFADNDMTGVGISKGIAAAGAAGKVMGYAFDANDVEIQAVKDGVLTGMVVQDPFGIGYKSAMFAVDALENRQVPKVVDTGATIVTKANIDDPKVHKLLYPNQ</sequence>
<dbReference type="SUPFAM" id="SSF53822">
    <property type="entry name" value="Periplasmic binding protein-like I"/>
    <property type="match status" value="1"/>
</dbReference>
<dbReference type="InterPro" id="IPR028082">
    <property type="entry name" value="Peripla_BP_I"/>
</dbReference>
<protein>
    <submittedName>
        <fullName evidence="5">Substrate-binding domain-containing protein</fullName>
    </submittedName>
</protein>
<evidence type="ECO:0000256" key="2">
    <source>
        <dbReference type="ARBA" id="ARBA00007639"/>
    </source>
</evidence>
<gene>
    <name evidence="5" type="ORF">H8705_07320</name>
</gene>
<dbReference type="Proteomes" id="UP000623678">
    <property type="component" value="Unassembled WGS sequence"/>
</dbReference>